<protein>
    <submittedName>
        <fullName evidence="1">Uncharacterized protein</fullName>
    </submittedName>
</protein>
<sequence length="39" mass="4758">MILHDNLQMQQTLLDKILKERRKVLTFPKFLALFHYRSA</sequence>
<organism evidence="1 2">
    <name type="scientific">Hoylesella saccharolytica F0055</name>
    <dbReference type="NCBI Taxonomy" id="1127699"/>
    <lineage>
        <taxon>Bacteria</taxon>
        <taxon>Pseudomonadati</taxon>
        <taxon>Bacteroidota</taxon>
        <taxon>Bacteroidia</taxon>
        <taxon>Bacteroidales</taxon>
        <taxon>Prevotellaceae</taxon>
        <taxon>Hoylesella</taxon>
    </lineage>
</organism>
<dbReference type="EMBL" id="AMEP01000079">
    <property type="protein sequence ID" value="EKY01025.1"/>
    <property type="molecule type" value="Genomic_DNA"/>
</dbReference>
<proteinExistence type="predicted"/>
<comment type="caution">
    <text evidence="1">The sequence shown here is derived from an EMBL/GenBank/DDBJ whole genome shotgun (WGS) entry which is preliminary data.</text>
</comment>
<reference evidence="1 2" key="1">
    <citation type="submission" date="2012-05" db="EMBL/GenBank/DDBJ databases">
        <authorList>
            <person name="Weinstock G."/>
            <person name="Sodergren E."/>
            <person name="Lobos E.A."/>
            <person name="Fulton L."/>
            <person name="Fulton R."/>
            <person name="Courtney L."/>
            <person name="Fronick C."/>
            <person name="O'Laughlin M."/>
            <person name="Godfrey J."/>
            <person name="Wilson R.M."/>
            <person name="Miner T."/>
            <person name="Farmer C."/>
            <person name="Delehaunty K."/>
            <person name="Cordes M."/>
            <person name="Minx P."/>
            <person name="Tomlinson C."/>
            <person name="Chen J."/>
            <person name="Wollam A."/>
            <person name="Pepin K.H."/>
            <person name="Bhonagiri V."/>
            <person name="Zhang X."/>
            <person name="Suruliraj S."/>
            <person name="Warren W."/>
            <person name="Mitreva M."/>
            <person name="Mardis E.R."/>
            <person name="Wilson R.K."/>
        </authorList>
    </citation>
    <scope>NUCLEOTIDE SEQUENCE [LARGE SCALE GENOMIC DNA]</scope>
    <source>
        <strain evidence="1 2">F0055</strain>
    </source>
</reference>
<accession>L1NCL7</accession>
<dbReference type="Proteomes" id="UP000010433">
    <property type="component" value="Unassembled WGS sequence"/>
</dbReference>
<dbReference type="HOGENOM" id="CLU_3314864_0_0_10"/>
<evidence type="ECO:0000313" key="2">
    <source>
        <dbReference type="Proteomes" id="UP000010433"/>
    </source>
</evidence>
<dbReference type="STRING" id="1127699.HMPREF9151_01134"/>
<name>L1NCL7_9BACT</name>
<keyword evidence="2" id="KW-1185">Reference proteome</keyword>
<dbReference type="AlphaFoldDB" id="L1NCL7"/>
<gene>
    <name evidence="1" type="ORF">HMPREF9151_01134</name>
</gene>
<evidence type="ECO:0000313" key="1">
    <source>
        <dbReference type="EMBL" id="EKY01025.1"/>
    </source>
</evidence>